<dbReference type="PRINTS" id="PR00337">
    <property type="entry name" value="LEUILEVALBP"/>
</dbReference>
<dbReference type="PANTHER" id="PTHR47151:SF2">
    <property type="entry name" value="AMINO ACID BINDING PROTEIN"/>
    <property type="match status" value="1"/>
</dbReference>
<keyword evidence="2" id="KW-0813">Transport</keyword>
<keyword evidence="4" id="KW-0029">Amino-acid transport</keyword>
<keyword evidence="8" id="KW-1185">Reference proteome</keyword>
<dbReference type="Proteomes" id="UP000219914">
    <property type="component" value="Unassembled WGS sequence"/>
</dbReference>
<evidence type="ECO:0000259" key="6">
    <source>
        <dbReference type="Pfam" id="PF13458"/>
    </source>
</evidence>
<dbReference type="Pfam" id="PF13458">
    <property type="entry name" value="Peripla_BP_6"/>
    <property type="match status" value="1"/>
</dbReference>
<evidence type="ECO:0000256" key="5">
    <source>
        <dbReference type="SAM" id="SignalP"/>
    </source>
</evidence>
<sequence>MTLKTLTATLVASLAFAPLAHADITIGLIAPLTGPVAAYGDQVKNGAQTAVDEINKKGGILGEKVVLELADDAGEPKQGVSAANKVVGDGIRFVVGPVTSGVAIPVSDVLAENGVLMVTPTATAPDLTKRGLTNVLRTCGRDDQQAEVAAKYVLKNFKDKRIAIVNDKGAYGKGLADAFKATLNAGGVTEVVNDAITPGDKDFSALTTRVKSEKVDVVYFGGYHPEGGLLARQLHDLAANATIIGGDGLSNTEFWAIGTDAAAGTLFTNASDATKNPDSKAAADALAAKNIPAEAFTLNAYAAVEVLKAGIEKAGSAEDAEAVAAALKDGKEIQTAIGKVTYGETGDLTSQSFSLYKWEGGKIVAAELARR</sequence>
<dbReference type="Gene3D" id="3.40.50.2300">
    <property type="match status" value="2"/>
</dbReference>
<dbReference type="InterPro" id="IPR028082">
    <property type="entry name" value="Peripla_BP_I"/>
</dbReference>
<comment type="caution">
    <text evidence="7">The sequence shown here is derived from an EMBL/GenBank/DDBJ whole genome shotgun (WGS) entry which is preliminary data.</text>
</comment>
<dbReference type="EMBL" id="NWSY01000014">
    <property type="protein sequence ID" value="PDT21927.1"/>
    <property type="molecule type" value="Genomic_DNA"/>
</dbReference>
<organism evidence="7 8">
    <name type="scientific">Rhizobium hidalgonense</name>
    <dbReference type="NCBI Taxonomy" id="1538159"/>
    <lineage>
        <taxon>Bacteria</taxon>
        <taxon>Pseudomonadati</taxon>
        <taxon>Pseudomonadota</taxon>
        <taxon>Alphaproteobacteria</taxon>
        <taxon>Hyphomicrobiales</taxon>
        <taxon>Rhizobiaceae</taxon>
        <taxon>Rhizobium/Agrobacterium group</taxon>
        <taxon>Rhizobium</taxon>
    </lineage>
</organism>
<feature type="chain" id="PRO_5045736649" evidence="5">
    <location>
        <begin position="23"/>
        <end position="371"/>
    </location>
</feature>
<keyword evidence="3 5" id="KW-0732">Signal</keyword>
<dbReference type="InterPro" id="IPR000709">
    <property type="entry name" value="Leu_Ile_Val-bd"/>
</dbReference>
<evidence type="ECO:0000256" key="4">
    <source>
        <dbReference type="ARBA" id="ARBA00022970"/>
    </source>
</evidence>
<evidence type="ECO:0000256" key="3">
    <source>
        <dbReference type="ARBA" id="ARBA00022729"/>
    </source>
</evidence>
<dbReference type="SUPFAM" id="SSF53822">
    <property type="entry name" value="Periplasmic binding protein-like I"/>
    <property type="match status" value="1"/>
</dbReference>
<evidence type="ECO:0000256" key="2">
    <source>
        <dbReference type="ARBA" id="ARBA00022448"/>
    </source>
</evidence>
<dbReference type="RefSeq" id="WP_097535372.1">
    <property type="nucleotide sequence ID" value="NZ_LODW01000042.1"/>
</dbReference>
<name>A0ABX4JT80_9HYPH</name>
<evidence type="ECO:0000313" key="7">
    <source>
        <dbReference type="EMBL" id="PDT21927.1"/>
    </source>
</evidence>
<dbReference type="CDD" id="cd06342">
    <property type="entry name" value="PBP1_ABC_LIVBP-like"/>
    <property type="match status" value="1"/>
</dbReference>
<dbReference type="InterPro" id="IPR028081">
    <property type="entry name" value="Leu-bd"/>
</dbReference>
<accession>A0ABX4JT80</accession>
<feature type="domain" description="Leucine-binding protein" evidence="6">
    <location>
        <begin position="24"/>
        <end position="361"/>
    </location>
</feature>
<feature type="signal peptide" evidence="5">
    <location>
        <begin position="1"/>
        <end position="22"/>
    </location>
</feature>
<dbReference type="PANTHER" id="PTHR47151">
    <property type="entry name" value="LEU/ILE/VAL-BINDING ABC TRANSPORTER SUBUNIT"/>
    <property type="match status" value="1"/>
</dbReference>
<protein>
    <submittedName>
        <fullName evidence="7">Branched chain amino acid ABC transporter substrate-binding protein</fullName>
    </submittedName>
</protein>
<evidence type="ECO:0000256" key="1">
    <source>
        <dbReference type="ARBA" id="ARBA00010062"/>
    </source>
</evidence>
<reference evidence="7 8" key="1">
    <citation type="submission" date="2017-09" db="EMBL/GenBank/DDBJ databases">
        <title>Comparative genomics of rhizobia isolated from Phaseolus vulgaris in China.</title>
        <authorList>
            <person name="Tong W."/>
        </authorList>
    </citation>
    <scope>NUCLEOTIDE SEQUENCE [LARGE SCALE GENOMIC DNA]</scope>
    <source>
        <strain evidence="7 8">FH14</strain>
    </source>
</reference>
<evidence type="ECO:0000313" key="8">
    <source>
        <dbReference type="Proteomes" id="UP000219914"/>
    </source>
</evidence>
<gene>
    <name evidence="7" type="ORF">CO674_18830</name>
</gene>
<proteinExistence type="inferred from homology"/>
<comment type="similarity">
    <text evidence="1">Belongs to the leucine-binding protein family.</text>
</comment>